<keyword evidence="4" id="KW-0325">Glycoprotein</keyword>
<dbReference type="InterPro" id="IPR032695">
    <property type="entry name" value="Integrin_dom_sf"/>
</dbReference>
<evidence type="ECO:0000259" key="5">
    <source>
        <dbReference type="Pfam" id="PF20805"/>
    </source>
</evidence>
<name>V8NLY6_OPHHA</name>
<dbReference type="InterPro" id="IPR048285">
    <property type="entry name" value="Integrin_alpha_Ig-like_2"/>
</dbReference>
<dbReference type="EMBL" id="AZIM01003188">
    <property type="protein sequence ID" value="ETE62537.1"/>
    <property type="molecule type" value="Genomic_DNA"/>
</dbReference>
<evidence type="ECO:0000256" key="2">
    <source>
        <dbReference type="ARBA" id="ARBA00023037"/>
    </source>
</evidence>
<keyword evidence="7" id="KW-1185">Reference proteome</keyword>
<organism evidence="6 7">
    <name type="scientific">Ophiophagus hannah</name>
    <name type="common">King cobra</name>
    <name type="synonym">Naja hannah</name>
    <dbReference type="NCBI Taxonomy" id="8665"/>
    <lineage>
        <taxon>Eukaryota</taxon>
        <taxon>Metazoa</taxon>
        <taxon>Chordata</taxon>
        <taxon>Craniata</taxon>
        <taxon>Vertebrata</taxon>
        <taxon>Euteleostomi</taxon>
        <taxon>Lepidosauria</taxon>
        <taxon>Squamata</taxon>
        <taxon>Bifurcata</taxon>
        <taxon>Unidentata</taxon>
        <taxon>Episquamata</taxon>
        <taxon>Toxicofera</taxon>
        <taxon>Serpentes</taxon>
        <taxon>Colubroidea</taxon>
        <taxon>Elapidae</taxon>
        <taxon>Elapinae</taxon>
        <taxon>Ophiophagus</taxon>
    </lineage>
</organism>
<feature type="non-terminal residue" evidence="6">
    <location>
        <position position="82"/>
    </location>
</feature>
<evidence type="ECO:0000313" key="6">
    <source>
        <dbReference type="EMBL" id="ETE62537.1"/>
    </source>
</evidence>
<evidence type="ECO:0000313" key="7">
    <source>
        <dbReference type="Proteomes" id="UP000018936"/>
    </source>
</evidence>
<comment type="caution">
    <text evidence="6">The sequence shown here is derived from an EMBL/GenBank/DDBJ whole genome shotgun (WGS) entry which is preliminary data.</text>
</comment>
<proteinExistence type="predicted"/>
<comment type="subcellular location">
    <subcellularLocation>
        <location evidence="1">Membrane</location>
        <topology evidence="1">Single-pass type I membrane protein</topology>
    </subcellularLocation>
</comment>
<dbReference type="Pfam" id="PF20805">
    <property type="entry name" value="Integrin_A_Ig_2"/>
    <property type="match status" value="1"/>
</dbReference>
<evidence type="ECO:0000256" key="3">
    <source>
        <dbReference type="ARBA" id="ARBA00023136"/>
    </source>
</evidence>
<evidence type="ECO:0000256" key="1">
    <source>
        <dbReference type="ARBA" id="ARBA00004479"/>
    </source>
</evidence>
<evidence type="ECO:0000256" key="4">
    <source>
        <dbReference type="ARBA" id="ARBA00023180"/>
    </source>
</evidence>
<dbReference type="OrthoDB" id="5317514at2759"/>
<keyword evidence="3" id="KW-0472">Membrane</keyword>
<gene>
    <name evidence="6" type="ORF">L345_11705</name>
</gene>
<keyword evidence="2" id="KW-0401">Integrin</keyword>
<accession>V8NLY6</accession>
<feature type="non-terminal residue" evidence="6">
    <location>
        <position position="1"/>
    </location>
</feature>
<dbReference type="Proteomes" id="UP000018936">
    <property type="component" value="Unassembled WGS sequence"/>
</dbReference>
<dbReference type="GO" id="GO:0007229">
    <property type="term" value="P:integrin-mediated signaling pathway"/>
    <property type="evidence" value="ECO:0007669"/>
    <property type="project" value="UniProtKB-KW"/>
</dbReference>
<dbReference type="SUPFAM" id="SSF69179">
    <property type="entry name" value="Integrin domains"/>
    <property type="match status" value="1"/>
</dbReference>
<dbReference type="GO" id="GO:0016020">
    <property type="term" value="C:membrane"/>
    <property type="evidence" value="ECO:0007669"/>
    <property type="project" value="UniProtKB-SubCell"/>
</dbReference>
<sequence>MTSPRETIFERNCQSDDCAADLRLQCKLFLSSVDNRAPYLALGAVKNISLNITIANIGDDAYDTNIAFNFSRELFFIKMWQK</sequence>
<dbReference type="Gene3D" id="2.60.40.1510">
    <property type="entry name" value="ntegrin, alpha v. Chain A, domain 3"/>
    <property type="match status" value="1"/>
</dbReference>
<protein>
    <recommendedName>
        <fullName evidence="5">Integrin alpha second immunoglobulin-like domain-containing protein</fullName>
    </recommendedName>
</protein>
<feature type="domain" description="Integrin alpha second immunoglobulin-like" evidence="5">
    <location>
        <begin position="13"/>
        <end position="80"/>
    </location>
</feature>
<dbReference type="AlphaFoldDB" id="V8NLY6"/>
<reference evidence="6 7" key="1">
    <citation type="journal article" date="2013" name="Proc. Natl. Acad. Sci. U.S.A.">
        <title>The king cobra genome reveals dynamic gene evolution and adaptation in the snake venom system.</title>
        <authorList>
            <person name="Vonk F.J."/>
            <person name="Casewell N.R."/>
            <person name="Henkel C.V."/>
            <person name="Heimberg A.M."/>
            <person name="Jansen H.J."/>
            <person name="McCleary R.J."/>
            <person name="Kerkkamp H.M."/>
            <person name="Vos R.A."/>
            <person name="Guerreiro I."/>
            <person name="Calvete J.J."/>
            <person name="Wuster W."/>
            <person name="Woods A.E."/>
            <person name="Logan J.M."/>
            <person name="Harrison R.A."/>
            <person name="Castoe T.A."/>
            <person name="de Koning A.P."/>
            <person name="Pollock D.D."/>
            <person name="Yandell M."/>
            <person name="Calderon D."/>
            <person name="Renjifo C."/>
            <person name="Currier R.B."/>
            <person name="Salgado D."/>
            <person name="Pla D."/>
            <person name="Sanz L."/>
            <person name="Hyder A.S."/>
            <person name="Ribeiro J.M."/>
            <person name="Arntzen J.W."/>
            <person name="van den Thillart G.E."/>
            <person name="Boetzer M."/>
            <person name="Pirovano W."/>
            <person name="Dirks R.P."/>
            <person name="Spaink H.P."/>
            <person name="Duboule D."/>
            <person name="McGlinn E."/>
            <person name="Kini R.M."/>
            <person name="Richardson M.K."/>
        </authorList>
    </citation>
    <scope>NUCLEOTIDE SEQUENCE</scope>
    <source>
        <tissue evidence="6">Blood</tissue>
    </source>
</reference>